<dbReference type="OrthoDB" id="2447337at2759"/>
<organism evidence="1 2">
    <name type="scientific">Dentiscutata erythropus</name>
    <dbReference type="NCBI Taxonomy" id="1348616"/>
    <lineage>
        <taxon>Eukaryota</taxon>
        <taxon>Fungi</taxon>
        <taxon>Fungi incertae sedis</taxon>
        <taxon>Mucoromycota</taxon>
        <taxon>Glomeromycotina</taxon>
        <taxon>Glomeromycetes</taxon>
        <taxon>Diversisporales</taxon>
        <taxon>Gigasporaceae</taxon>
        <taxon>Dentiscutata</taxon>
    </lineage>
</organism>
<comment type="caution">
    <text evidence="1">The sequence shown here is derived from an EMBL/GenBank/DDBJ whole genome shotgun (WGS) entry which is preliminary data.</text>
</comment>
<feature type="non-terminal residue" evidence="1">
    <location>
        <position position="136"/>
    </location>
</feature>
<evidence type="ECO:0000313" key="2">
    <source>
        <dbReference type="Proteomes" id="UP000789405"/>
    </source>
</evidence>
<evidence type="ECO:0000313" key="1">
    <source>
        <dbReference type="EMBL" id="CAG8665492.1"/>
    </source>
</evidence>
<dbReference type="Proteomes" id="UP000789405">
    <property type="component" value="Unassembled WGS sequence"/>
</dbReference>
<dbReference type="AlphaFoldDB" id="A0A9N9E7F1"/>
<accession>A0A9N9E7F1</accession>
<gene>
    <name evidence="1" type="ORF">DERYTH_LOCUS10937</name>
</gene>
<keyword evidence="2" id="KW-1185">Reference proteome</keyword>
<name>A0A9N9E7F1_9GLOM</name>
<proteinExistence type="predicted"/>
<sequence>FAPISEKGESLESWIDLIYGLEELDTTDESSLSSDNEADIPLAGNQQQWQYTHRSLSDTNTIEYLPSTNCSGLLEKAQAAIFLSLNELWSISNEMGLKASILDPRALNLLPFVTTQEKKETEAQIRAELLVLETQH</sequence>
<dbReference type="EMBL" id="CAJVPY010006582">
    <property type="protein sequence ID" value="CAG8665492.1"/>
    <property type="molecule type" value="Genomic_DNA"/>
</dbReference>
<protein>
    <submittedName>
        <fullName evidence="1">11979_t:CDS:1</fullName>
    </submittedName>
</protein>
<reference evidence="1" key="1">
    <citation type="submission" date="2021-06" db="EMBL/GenBank/DDBJ databases">
        <authorList>
            <person name="Kallberg Y."/>
            <person name="Tangrot J."/>
            <person name="Rosling A."/>
        </authorList>
    </citation>
    <scope>NUCLEOTIDE SEQUENCE</scope>
    <source>
        <strain evidence="1">MA453B</strain>
    </source>
</reference>